<keyword evidence="8" id="KW-0653">Protein transport</keyword>
<proteinExistence type="inferred from homology"/>
<dbReference type="GO" id="GO:0016020">
    <property type="term" value="C:membrane"/>
    <property type="evidence" value="ECO:0007669"/>
    <property type="project" value="TreeGrafter"/>
</dbReference>
<dbReference type="PANTHER" id="PTHR11200:SF257">
    <property type="entry name" value="PHOSPHOINOSITIDE 5-PHOSPHATASE"/>
    <property type="match status" value="1"/>
</dbReference>
<reference evidence="11" key="1">
    <citation type="submission" date="2021-12" db="EMBL/GenBank/DDBJ databases">
        <title>Convergent genome expansion in fungi linked to evolution of root-endophyte symbiosis.</title>
        <authorList>
            <consortium name="DOE Joint Genome Institute"/>
            <person name="Ke Y.-H."/>
            <person name="Bonito G."/>
            <person name="Liao H.-L."/>
            <person name="Looney B."/>
            <person name="Rojas-Flechas A."/>
            <person name="Nash J."/>
            <person name="Hameed K."/>
            <person name="Schadt C."/>
            <person name="Martin F."/>
            <person name="Crous P.W."/>
            <person name="Miettinen O."/>
            <person name="Magnuson J.K."/>
            <person name="Labbe J."/>
            <person name="Jacobson D."/>
            <person name="Doktycz M.J."/>
            <person name="Veneault-Fourrey C."/>
            <person name="Kuo A."/>
            <person name="Mondo S."/>
            <person name="Calhoun S."/>
            <person name="Riley R."/>
            <person name="Ohm R."/>
            <person name="LaButti K."/>
            <person name="Andreopoulos B."/>
            <person name="Pangilinan J."/>
            <person name="Nolan M."/>
            <person name="Tritt A."/>
            <person name="Clum A."/>
            <person name="Lipzen A."/>
            <person name="Daum C."/>
            <person name="Barry K."/>
            <person name="Grigoriev I.V."/>
            <person name="Vilgalys R."/>
        </authorList>
    </citation>
    <scope>NUCLEOTIDE SEQUENCE</scope>
    <source>
        <strain evidence="11">PMI_201</strain>
    </source>
</reference>
<dbReference type="Proteomes" id="UP001201262">
    <property type="component" value="Unassembled WGS sequence"/>
</dbReference>
<feature type="compositionally biased region" description="Polar residues" evidence="9">
    <location>
        <begin position="1062"/>
        <end position="1077"/>
    </location>
</feature>
<dbReference type="Pfam" id="PF22669">
    <property type="entry name" value="Exo_endo_phos2"/>
    <property type="match status" value="1"/>
</dbReference>
<dbReference type="Pfam" id="PF02383">
    <property type="entry name" value="Syja_N"/>
    <property type="match status" value="1"/>
</dbReference>
<dbReference type="SUPFAM" id="SSF56219">
    <property type="entry name" value="DNase I-like"/>
    <property type="match status" value="1"/>
</dbReference>
<evidence type="ECO:0000256" key="1">
    <source>
        <dbReference type="ARBA" id="ARBA00004496"/>
    </source>
</evidence>
<evidence type="ECO:0000256" key="8">
    <source>
        <dbReference type="ARBA" id="ARBA00022927"/>
    </source>
</evidence>
<keyword evidence="11" id="KW-0255">Endonuclease</keyword>
<comment type="subcellular location">
    <subcellularLocation>
        <location evidence="1">Cytoplasm</location>
    </subcellularLocation>
</comment>
<evidence type="ECO:0000313" key="11">
    <source>
        <dbReference type="EMBL" id="KAH8698252.1"/>
    </source>
</evidence>
<evidence type="ECO:0000256" key="5">
    <source>
        <dbReference type="ARBA" id="ARBA00022448"/>
    </source>
</evidence>
<dbReference type="FunFam" id="3.60.10.10:FF:000029">
    <property type="entry name" value="Inositol polyphosphate 5-phosphatase"/>
    <property type="match status" value="1"/>
</dbReference>
<name>A0AAD4KS73_9EURO</name>
<evidence type="ECO:0000256" key="4">
    <source>
        <dbReference type="ARBA" id="ARBA00013044"/>
    </source>
</evidence>
<evidence type="ECO:0000256" key="9">
    <source>
        <dbReference type="SAM" id="MobiDB-lite"/>
    </source>
</evidence>
<comment type="similarity">
    <text evidence="3">In the central section; belongs to the inositol 1,4,5-trisphosphate 5-phosphatase family.</text>
</comment>
<feature type="region of interest" description="Disordered" evidence="9">
    <location>
        <begin position="1059"/>
        <end position="1103"/>
    </location>
</feature>
<keyword evidence="6" id="KW-0963">Cytoplasm</keyword>
<dbReference type="PANTHER" id="PTHR11200">
    <property type="entry name" value="INOSITOL 5-PHOSPHATASE"/>
    <property type="match status" value="1"/>
</dbReference>
<dbReference type="InterPro" id="IPR046985">
    <property type="entry name" value="IP5"/>
</dbReference>
<dbReference type="Gene3D" id="3.60.10.10">
    <property type="entry name" value="Endonuclease/exonuclease/phosphatase"/>
    <property type="match status" value="1"/>
</dbReference>
<comment type="caution">
    <text evidence="11">The sequence shown here is derived from an EMBL/GenBank/DDBJ whole genome shotgun (WGS) entry which is preliminary data.</text>
</comment>
<dbReference type="InterPro" id="IPR002013">
    <property type="entry name" value="SAC_dom"/>
</dbReference>
<dbReference type="RefSeq" id="XP_046072716.1">
    <property type="nucleotide sequence ID" value="XM_046215799.1"/>
</dbReference>
<accession>A0AAD4KS73</accession>
<dbReference type="GO" id="GO:0004439">
    <property type="term" value="F:phosphatidylinositol-4,5-bisphosphate 5-phosphatase activity"/>
    <property type="evidence" value="ECO:0007669"/>
    <property type="project" value="UniProtKB-EC"/>
</dbReference>
<dbReference type="GO" id="GO:0005737">
    <property type="term" value="C:cytoplasm"/>
    <property type="evidence" value="ECO:0007669"/>
    <property type="project" value="UniProtKB-SubCell"/>
</dbReference>
<keyword evidence="11" id="KW-0540">Nuclease</keyword>
<feature type="domain" description="SAC" evidence="10">
    <location>
        <begin position="157"/>
        <end position="528"/>
    </location>
</feature>
<dbReference type="SMART" id="SM00128">
    <property type="entry name" value="IPPc"/>
    <property type="match status" value="1"/>
</dbReference>
<dbReference type="GO" id="GO:0046856">
    <property type="term" value="P:phosphatidylinositol dephosphorylation"/>
    <property type="evidence" value="ECO:0007669"/>
    <property type="project" value="InterPro"/>
</dbReference>
<comment type="similarity">
    <text evidence="2">Belongs to the synaptojanin family.</text>
</comment>
<sequence>MSSLRVFRRDQPQCSIVLATNDHSLEFRDPSSTVDSTRNVPPINHRATRCLVEFTPRSSTKLEGCRLLGEGWGTLGLISLNQDVFICVVTGSSRAAIPRPGESVLRINNVDFYCLNRPDYDHGEDYQIPSRFVAEDIGNDDIDDSRDVVTDHPFLALKRLLGDSTFYYSLDFNLTDHLQDRSSTSTAFDIDNLNEGMLWNSYMIAPLLLFRSRLTKHERESLDASRILTLVIRGFAGTLTIPASSFHVPQFHSNLPSTLTVISRLSSRRAGTRFNSRGIDDDGNVSNFVETETILRSPSGITFSYIQARGSVPVFWEQAPGFIPGQQKIEISRSFDATKHAFDKHFEDLELKYGAVHIINLLGKSKSGEMTLSDQFRKHVTRRVHSQESESTMSSDRHLLEMTEFDLNAESKGPLGYEASSQIRYMINTALDGFGYFLMEDAVPEQERSPSADTSRNAPRVILQQEGIFRTNCLDCLDRTNLIQTIISQMALENFLHQLGGEMVPELRMRHSSLWADNGDALSRIYAGTGALKTSFTRHGKMSLAGAFADARKSATRLYVNTFGDKARQNTIDVLMGRLANQEPVDLYDPINDIISAELDRRIEEYTSSKNIRIWAGTFNLNGKPDGAATDLSSWLLALRDRDGDDPSLVAVAFQEIVELSPQQIMSTDPGPRIVWENAARDCLNSYAEQFKSKKYVLLRSGQLVGTALLIYVREDAINDVKNVEGSVKKTGLSGMAGNKGGCAIRLEFSNTKICFVTAHLAAGFANYDERNRDYTTISNGLRFRYNRSIEDHDAIIWLGDFNYRIGVGDREVRQLIKKREFGTLYQNDQLNLQMISGRTFPFYSEGLIKFPPTYKYDIGTDEYDTSEKARIPAWCDRILWKGSGLKQIDYCSSDLRISDHRPVLALFDCSISIINENEKDRLNRLLYEQRRRELGDLTYRDHLIDVDDEATEHPSFSSELPSASSDRYKWWLDGGHQVRSELKPNVPGNVANIFGKPNPFSENNRPDWVKPQILPRQNSIGQVEDLYPAHPTIIEKGSGLKDRKTLRPEVPVKPAILTPLAAQSTLTPTPGSQRQGDTLKPALPPRSPSLQISGQNLTETELRTTRYRHTATDLLGGADPALLKDWKPLDPHR</sequence>
<dbReference type="GO" id="GO:0015031">
    <property type="term" value="P:protein transport"/>
    <property type="evidence" value="ECO:0007669"/>
    <property type="project" value="UniProtKB-KW"/>
</dbReference>
<keyword evidence="7" id="KW-0378">Hydrolase</keyword>
<dbReference type="EMBL" id="JAJTJA010000005">
    <property type="protein sequence ID" value="KAH8698252.1"/>
    <property type="molecule type" value="Genomic_DNA"/>
</dbReference>
<dbReference type="GeneID" id="70246086"/>
<evidence type="ECO:0000256" key="7">
    <source>
        <dbReference type="ARBA" id="ARBA00022801"/>
    </source>
</evidence>
<dbReference type="EC" id="3.1.3.36" evidence="4"/>
<organism evidence="11 12">
    <name type="scientific">Talaromyces proteolyticus</name>
    <dbReference type="NCBI Taxonomy" id="1131652"/>
    <lineage>
        <taxon>Eukaryota</taxon>
        <taxon>Fungi</taxon>
        <taxon>Dikarya</taxon>
        <taxon>Ascomycota</taxon>
        <taxon>Pezizomycotina</taxon>
        <taxon>Eurotiomycetes</taxon>
        <taxon>Eurotiomycetidae</taxon>
        <taxon>Eurotiales</taxon>
        <taxon>Trichocomaceae</taxon>
        <taxon>Talaromyces</taxon>
        <taxon>Talaromyces sect. Bacilispori</taxon>
    </lineage>
</organism>
<evidence type="ECO:0000256" key="2">
    <source>
        <dbReference type="ARBA" id="ARBA00008943"/>
    </source>
</evidence>
<protein>
    <recommendedName>
        <fullName evidence="4">phosphoinositide 5-phosphatase</fullName>
        <ecNumber evidence="4">3.1.3.36</ecNumber>
    </recommendedName>
</protein>
<dbReference type="GO" id="GO:0043813">
    <property type="term" value="F:phosphatidylinositol-3,5-bisphosphate 5-phosphatase activity"/>
    <property type="evidence" value="ECO:0007669"/>
    <property type="project" value="TreeGrafter"/>
</dbReference>
<dbReference type="GO" id="GO:0004519">
    <property type="term" value="F:endonuclease activity"/>
    <property type="evidence" value="ECO:0007669"/>
    <property type="project" value="UniProtKB-KW"/>
</dbReference>
<keyword evidence="5" id="KW-0813">Transport</keyword>
<dbReference type="AlphaFoldDB" id="A0AAD4KS73"/>
<dbReference type="InterPro" id="IPR000300">
    <property type="entry name" value="IPPc"/>
</dbReference>
<evidence type="ECO:0000256" key="6">
    <source>
        <dbReference type="ARBA" id="ARBA00022490"/>
    </source>
</evidence>
<evidence type="ECO:0000313" key="12">
    <source>
        <dbReference type="Proteomes" id="UP001201262"/>
    </source>
</evidence>
<gene>
    <name evidence="11" type="ORF">BGW36DRAFT_375717</name>
</gene>
<keyword evidence="12" id="KW-1185">Reference proteome</keyword>
<dbReference type="PROSITE" id="PS50275">
    <property type="entry name" value="SAC"/>
    <property type="match status" value="1"/>
</dbReference>
<evidence type="ECO:0000256" key="3">
    <source>
        <dbReference type="ARBA" id="ARBA00009678"/>
    </source>
</evidence>
<dbReference type="InterPro" id="IPR036691">
    <property type="entry name" value="Endo/exonu/phosph_ase_sf"/>
</dbReference>
<evidence type="ECO:0000259" key="10">
    <source>
        <dbReference type="PROSITE" id="PS50275"/>
    </source>
</evidence>